<feature type="non-terminal residue" evidence="1">
    <location>
        <position position="1"/>
    </location>
</feature>
<dbReference type="EMBL" id="BARU01024231">
    <property type="protein sequence ID" value="GAH47993.1"/>
    <property type="molecule type" value="Genomic_DNA"/>
</dbReference>
<gene>
    <name evidence="1" type="ORF">S03H2_39224</name>
</gene>
<organism evidence="1">
    <name type="scientific">marine sediment metagenome</name>
    <dbReference type="NCBI Taxonomy" id="412755"/>
    <lineage>
        <taxon>unclassified sequences</taxon>
        <taxon>metagenomes</taxon>
        <taxon>ecological metagenomes</taxon>
    </lineage>
</organism>
<accession>X1HRV7</accession>
<dbReference type="AlphaFoldDB" id="X1HRV7"/>
<name>X1HRV7_9ZZZZ</name>
<reference evidence="1" key="1">
    <citation type="journal article" date="2014" name="Front. Microbiol.">
        <title>High frequency of phylogenetically diverse reductive dehalogenase-homologous genes in deep subseafloor sedimentary metagenomes.</title>
        <authorList>
            <person name="Kawai M."/>
            <person name="Futagami T."/>
            <person name="Toyoda A."/>
            <person name="Takaki Y."/>
            <person name="Nishi S."/>
            <person name="Hori S."/>
            <person name="Arai W."/>
            <person name="Tsubouchi T."/>
            <person name="Morono Y."/>
            <person name="Uchiyama I."/>
            <person name="Ito T."/>
            <person name="Fujiyama A."/>
            <person name="Inagaki F."/>
            <person name="Takami H."/>
        </authorList>
    </citation>
    <scope>NUCLEOTIDE SEQUENCE</scope>
    <source>
        <strain evidence="1">Expedition CK06-06</strain>
    </source>
</reference>
<protein>
    <submittedName>
        <fullName evidence="1">Uncharacterized protein</fullName>
    </submittedName>
</protein>
<comment type="caution">
    <text evidence="1">The sequence shown here is derived from an EMBL/GenBank/DDBJ whole genome shotgun (WGS) entry which is preliminary data.</text>
</comment>
<proteinExistence type="predicted"/>
<sequence length="34" mass="3797">ISKSIIDSQSTPKFIFYFSANLIKPLDIFSTAFG</sequence>
<evidence type="ECO:0000313" key="1">
    <source>
        <dbReference type="EMBL" id="GAH47993.1"/>
    </source>
</evidence>